<proteinExistence type="predicted"/>
<organism evidence="3 4">
    <name type="scientific">Methanobacterium alkalithermotolerans</name>
    <dbReference type="NCBI Taxonomy" id="2731220"/>
    <lineage>
        <taxon>Archaea</taxon>
        <taxon>Methanobacteriati</taxon>
        <taxon>Methanobacteriota</taxon>
        <taxon>Methanomada group</taxon>
        <taxon>Methanobacteria</taxon>
        <taxon>Methanobacteriales</taxon>
        <taxon>Methanobacteriaceae</taxon>
        <taxon>Methanobacterium</taxon>
    </lineage>
</organism>
<keyword evidence="2" id="KW-0472">Membrane</keyword>
<sequence length="91" mass="9824">MNYKTVLIVIMSVVVILLSGYVVAMNMQNQDDETNNMTQIRFADNGSTSFSIGNTSPERSVSHTRPPVNNNNAGTGNTTPVDDGENNTQSS</sequence>
<evidence type="ECO:0000256" key="1">
    <source>
        <dbReference type="SAM" id="MobiDB-lite"/>
    </source>
</evidence>
<reference evidence="3" key="1">
    <citation type="submission" date="2020-07" db="EMBL/GenBank/DDBJ databases">
        <title>Methanobacterium. sp. MethCan genome.</title>
        <authorList>
            <person name="Postec A."/>
            <person name="Quemeneur M."/>
        </authorList>
    </citation>
    <scope>NUCLEOTIDE SEQUENCE</scope>
    <source>
        <strain evidence="3">MethCAN</strain>
    </source>
</reference>
<dbReference type="RefSeq" id="WP_211532419.1">
    <property type="nucleotide sequence ID" value="NZ_CP058560.1"/>
</dbReference>
<evidence type="ECO:0000256" key="2">
    <source>
        <dbReference type="SAM" id="Phobius"/>
    </source>
</evidence>
<dbReference type="EMBL" id="CP058560">
    <property type="protein sequence ID" value="QUH23462.1"/>
    <property type="molecule type" value="Genomic_DNA"/>
</dbReference>
<evidence type="ECO:0000313" key="4">
    <source>
        <dbReference type="Proteomes" id="UP000681041"/>
    </source>
</evidence>
<dbReference type="KEGG" id="meme:HYG87_06655"/>
<gene>
    <name evidence="3" type="ORF">HYG87_06655</name>
</gene>
<keyword evidence="2" id="KW-1133">Transmembrane helix</keyword>
<protein>
    <submittedName>
        <fullName evidence="3">Uncharacterized protein</fullName>
    </submittedName>
</protein>
<feature type="region of interest" description="Disordered" evidence="1">
    <location>
        <begin position="45"/>
        <end position="91"/>
    </location>
</feature>
<accession>A0A8T8K6L9</accession>
<feature type="compositionally biased region" description="Polar residues" evidence="1">
    <location>
        <begin position="45"/>
        <end position="59"/>
    </location>
</feature>
<dbReference type="GeneID" id="64820430"/>
<evidence type="ECO:0000313" key="3">
    <source>
        <dbReference type="EMBL" id="QUH23462.1"/>
    </source>
</evidence>
<keyword evidence="2" id="KW-0812">Transmembrane</keyword>
<feature type="compositionally biased region" description="Low complexity" evidence="1">
    <location>
        <begin position="66"/>
        <end position="81"/>
    </location>
</feature>
<dbReference type="Proteomes" id="UP000681041">
    <property type="component" value="Chromosome"/>
</dbReference>
<keyword evidence="4" id="KW-1185">Reference proteome</keyword>
<name>A0A8T8K6L9_9EURY</name>
<feature type="transmembrane region" description="Helical" evidence="2">
    <location>
        <begin position="6"/>
        <end position="24"/>
    </location>
</feature>
<dbReference type="AlphaFoldDB" id="A0A8T8K6L9"/>